<evidence type="ECO:0000313" key="8">
    <source>
        <dbReference type="Proteomes" id="UP000181898"/>
    </source>
</evidence>
<evidence type="ECO:0000256" key="3">
    <source>
        <dbReference type="ARBA" id="ARBA00022679"/>
    </source>
</evidence>
<dbReference type="PANTHER" id="PTHR37323">
    <property type="entry name" value="GCN5-RELATED N-ACETYLTRANSFERASE"/>
    <property type="match status" value="1"/>
</dbReference>
<dbReference type="SUPFAM" id="SSF69593">
    <property type="entry name" value="Glycerol-3-phosphate (1)-acyltransferase"/>
    <property type="match status" value="1"/>
</dbReference>
<dbReference type="InterPro" id="IPR002123">
    <property type="entry name" value="Plipid/glycerol_acylTrfase"/>
</dbReference>
<keyword evidence="4" id="KW-0443">Lipid metabolism</keyword>
<evidence type="ECO:0000313" key="7">
    <source>
        <dbReference type="EMBL" id="APG65708.1"/>
    </source>
</evidence>
<feature type="domain" description="Phospholipid/glycerol acyltransferase" evidence="6">
    <location>
        <begin position="81"/>
        <end position="203"/>
    </location>
</feature>
<gene>
    <name evidence="7" type="ORF">LPB136_10180</name>
</gene>
<evidence type="ECO:0000256" key="2">
    <source>
        <dbReference type="ARBA" id="ARBA00022516"/>
    </source>
</evidence>
<evidence type="ECO:0000259" key="6">
    <source>
        <dbReference type="SMART" id="SM00563"/>
    </source>
</evidence>
<dbReference type="RefSeq" id="WP_072556232.1">
    <property type="nucleotide sequence ID" value="NZ_CP018155.1"/>
</dbReference>
<dbReference type="CDD" id="cd07986">
    <property type="entry name" value="LPLAT_ACT14924-like"/>
    <property type="match status" value="1"/>
</dbReference>
<accession>A0A1L3JKQ3</accession>
<dbReference type="PANTHER" id="PTHR37323:SF1">
    <property type="entry name" value="L-ORNITHINE N(ALPHA)-ACYLTRANSFERASE"/>
    <property type="match status" value="1"/>
</dbReference>
<dbReference type="SMART" id="SM00563">
    <property type="entry name" value="PlsC"/>
    <property type="match status" value="1"/>
</dbReference>
<dbReference type="GO" id="GO:0016746">
    <property type="term" value="F:acyltransferase activity"/>
    <property type="evidence" value="ECO:0007669"/>
    <property type="project" value="UniProtKB-KW"/>
</dbReference>
<keyword evidence="5 7" id="KW-0012">Acyltransferase</keyword>
<keyword evidence="8" id="KW-1185">Reference proteome</keyword>
<dbReference type="EMBL" id="CP018155">
    <property type="protein sequence ID" value="APG65708.1"/>
    <property type="molecule type" value="Genomic_DNA"/>
</dbReference>
<dbReference type="Pfam" id="PF13444">
    <property type="entry name" value="Acetyltransf_5"/>
    <property type="match status" value="1"/>
</dbReference>
<dbReference type="InterPro" id="IPR016181">
    <property type="entry name" value="Acyl_CoA_acyltransferase"/>
</dbReference>
<dbReference type="OrthoDB" id="1113830at2"/>
<reference evidence="7 8" key="1">
    <citation type="submission" date="2016-11" db="EMBL/GenBank/DDBJ databases">
        <title>Tenacibaculum sp. LPB0136, isolated from marine environment.</title>
        <authorList>
            <person name="Kim E."/>
            <person name="Yi H."/>
        </authorList>
    </citation>
    <scope>NUCLEOTIDE SEQUENCE [LARGE SCALE GENOMIC DNA]</scope>
    <source>
        <strain evidence="7 8">LPB0136</strain>
    </source>
</reference>
<comment type="pathway">
    <text evidence="1">Lipid metabolism.</text>
</comment>
<dbReference type="STRING" id="1850252.LPB136_10180"/>
<dbReference type="GO" id="GO:0006629">
    <property type="term" value="P:lipid metabolic process"/>
    <property type="evidence" value="ECO:0007669"/>
    <property type="project" value="UniProtKB-KW"/>
</dbReference>
<evidence type="ECO:0000256" key="5">
    <source>
        <dbReference type="ARBA" id="ARBA00023315"/>
    </source>
</evidence>
<dbReference type="InterPro" id="IPR045746">
    <property type="entry name" value="ACT14924-like_Acyltransf_dom"/>
</dbReference>
<dbReference type="Proteomes" id="UP000181898">
    <property type="component" value="Chromosome"/>
</dbReference>
<keyword evidence="3 7" id="KW-0808">Transferase</keyword>
<dbReference type="KEGG" id="ten:LPB136_10180"/>
<evidence type="ECO:0000256" key="4">
    <source>
        <dbReference type="ARBA" id="ARBA00023098"/>
    </source>
</evidence>
<sequence length="602" mass="69364">MGLVTSKEIAQVIGLEKWGFLGTFVGWILMKVTRISAVNRLYDNNKDKSDLDFLNGILNDAQIEFEIPEDDLKRIPKDGPFITISNHPLGGIDGVLLLKLLVEKRADYKIIANFLLHRAEPLKPYIMPVNPFENRKDAKSSIAGIKNSLLHLREGKPLGIFPAGEVSTYKDGELKVDKPWEEGAVKLIKKAKVPVIPIYFHAKNSKLFYILSSISDTLRSAKLPSEVMTQKRRVVKVRIGKPISVKDQDAYPDIPSFYEFIRKKTYMLANPFQKTPVKILSSQNLKIPKKAKKITAQRSPELFKKEIDQLRDDGNRLLASKNYEVFFANAKEIPNLLHEIGRTREITFRDVGEGTNKPLDLDKYDKYYYHLILWDSNKNTLVGAYRMGLGKDIFKKHGINGFYVHSLFRIEPELYSMMENTIELGRAYIVKEYQQKPMPLFLLWKGIVHVTLRYPKYKYLMGGVSISNQFSEFSKSLMIEFMKSHYYDPYVAQYIHPKKEFKVQLKDGDKDFVFDATKADMQKFDKIIDEIEPGALRIPVLIKKYVKQNARLVAFNVDPKFNNAIDGLMYIKVADIPESTVKPVMEEFQAELERKAQEELNK</sequence>
<dbReference type="InterPro" id="IPR052351">
    <property type="entry name" value="Ornithine_N-alpha-AT"/>
</dbReference>
<evidence type="ECO:0000256" key="1">
    <source>
        <dbReference type="ARBA" id="ARBA00005189"/>
    </source>
</evidence>
<dbReference type="Pfam" id="PF19576">
    <property type="entry name" value="Acyltransf_2"/>
    <property type="match status" value="1"/>
</dbReference>
<name>A0A1L3JKQ3_9FLAO</name>
<organism evidence="7 8">
    <name type="scientific">Tenacibaculum todarodis</name>
    <dbReference type="NCBI Taxonomy" id="1850252"/>
    <lineage>
        <taxon>Bacteria</taxon>
        <taxon>Pseudomonadati</taxon>
        <taxon>Bacteroidota</taxon>
        <taxon>Flavobacteriia</taxon>
        <taxon>Flavobacteriales</taxon>
        <taxon>Flavobacteriaceae</taxon>
        <taxon>Tenacibaculum</taxon>
    </lineage>
</organism>
<dbReference type="SUPFAM" id="SSF55729">
    <property type="entry name" value="Acyl-CoA N-acyltransferases (Nat)"/>
    <property type="match status" value="1"/>
</dbReference>
<dbReference type="AlphaFoldDB" id="A0A1L3JKQ3"/>
<keyword evidence="2" id="KW-0444">Lipid biosynthesis</keyword>
<proteinExistence type="predicted"/>
<protein>
    <submittedName>
        <fullName evidence="7">Glycerol acyltransferase</fullName>
    </submittedName>
</protein>